<dbReference type="PROSITE" id="PS51782">
    <property type="entry name" value="LYSM"/>
    <property type="match status" value="1"/>
</dbReference>
<proteinExistence type="predicted"/>
<evidence type="ECO:0000313" key="4">
    <source>
        <dbReference type="Proteomes" id="UP000198034"/>
    </source>
</evidence>
<evidence type="ECO:0000313" key="3">
    <source>
        <dbReference type="EMBL" id="OWP75121.1"/>
    </source>
</evidence>
<dbReference type="CDD" id="cd00118">
    <property type="entry name" value="LysM"/>
    <property type="match status" value="1"/>
</dbReference>
<dbReference type="AlphaFoldDB" id="A0A246G8D2"/>
<dbReference type="OrthoDB" id="1205067at2"/>
<protein>
    <recommendedName>
        <fullName evidence="2">LysM domain-containing protein</fullName>
    </recommendedName>
</protein>
<dbReference type="EMBL" id="MTCY01000047">
    <property type="protein sequence ID" value="OWP75121.1"/>
    <property type="molecule type" value="Genomic_DNA"/>
</dbReference>
<evidence type="ECO:0000259" key="2">
    <source>
        <dbReference type="PROSITE" id="PS51782"/>
    </source>
</evidence>
<feature type="region of interest" description="Disordered" evidence="1">
    <location>
        <begin position="56"/>
        <end position="108"/>
    </location>
</feature>
<dbReference type="Proteomes" id="UP000198034">
    <property type="component" value="Unassembled WGS sequence"/>
</dbReference>
<dbReference type="InterPro" id="IPR025460">
    <property type="entry name" value="DUF4280"/>
</dbReference>
<reference evidence="3 4" key="1">
    <citation type="journal article" date="2017" name="Infect. Genet. Evol.">
        <title>Comparative genome analysis of fish pathogen Flavobacterium columnare reveals extensive sequence diversity within the species.</title>
        <authorList>
            <person name="Kayansamruaj P."/>
            <person name="Dong H.T."/>
            <person name="Hirono I."/>
            <person name="Kondo H."/>
            <person name="Senapin S."/>
            <person name="Rodkhum C."/>
        </authorList>
    </citation>
    <scope>NUCLEOTIDE SEQUENCE [LARGE SCALE GENOMIC DNA]</scope>
    <source>
        <strain evidence="3 4">1214</strain>
    </source>
</reference>
<feature type="domain" description="LysM" evidence="2">
    <location>
        <begin position="2"/>
        <end position="53"/>
    </location>
</feature>
<evidence type="ECO:0000256" key="1">
    <source>
        <dbReference type="SAM" id="MobiDB-lite"/>
    </source>
</evidence>
<sequence length="265" mass="29831">MKKYIVQKGDTFSSVAEKFGVKDGDHLRAYHNLYCRLDDLLGPQVIEGKELLIPNEPPYMKQQESSEIRSNTTDMVSVSQVEETLKKESEKKTAESSNQTSTSSPHEGKHFVVQKGQCQCNQGFQFPSFKVTSQTKHYWNDSEGSSDYLAVTEEDLQLDPPAQPFGQCKLKPTSGGYLPCSFSAAGKWTKTYDKVKILDKKCVTELSELMCSTGGKITIFKHGQESQTSKEDVAKANPSQQHLYNPIINFEEYQEETTNNSNEAW</sequence>
<feature type="compositionally biased region" description="Basic and acidic residues" evidence="1">
    <location>
        <begin position="83"/>
        <end position="94"/>
    </location>
</feature>
<dbReference type="InterPro" id="IPR036779">
    <property type="entry name" value="LysM_dom_sf"/>
</dbReference>
<organism evidence="3 4">
    <name type="scientific">Flavobacterium columnare</name>
    <dbReference type="NCBI Taxonomy" id="996"/>
    <lineage>
        <taxon>Bacteria</taxon>
        <taxon>Pseudomonadati</taxon>
        <taxon>Bacteroidota</taxon>
        <taxon>Flavobacteriia</taxon>
        <taxon>Flavobacteriales</taxon>
        <taxon>Flavobacteriaceae</taxon>
        <taxon>Flavobacterium</taxon>
    </lineage>
</organism>
<gene>
    <name evidence="3" type="ORF">BWK62_12650</name>
</gene>
<feature type="compositionally biased region" description="Polar residues" evidence="1">
    <location>
        <begin position="62"/>
        <end position="81"/>
    </location>
</feature>
<dbReference type="Pfam" id="PF14107">
    <property type="entry name" value="DUF4280"/>
    <property type="match status" value="1"/>
</dbReference>
<dbReference type="Gene3D" id="3.10.350.10">
    <property type="entry name" value="LysM domain"/>
    <property type="match status" value="1"/>
</dbReference>
<accession>A0A246G8D2</accession>
<dbReference type="InterPro" id="IPR018392">
    <property type="entry name" value="LysM"/>
</dbReference>
<name>A0A246G8D2_9FLAO</name>
<comment type="caution">
    <text evidence="3">The sequence shown here is derived from an EMBL/GenBank/DDBJ whole genome shotgun (WGS) entry which is preliminary data.</text>
</comment>